<reference evidence="3 4" key="1">
    <citation type="journal article" date="2019" name="Sci. Rep.">
        <title>Orb-weaving spider Araneus ventricosus genome elucidates the spidroin gene catalogue.</title>
        <authorList>
            <person name="Kono N."/>
            <person name="Nakamura H."/>
            <person name="Ohtoshi R."/>
            <person name="Moran D.A.P."/>
            <person name="Shinohara A."/>
            <person name="Yoshida Y."/>
            <person name="Fujiwara M."/>
            <person name="Mori M."/>
            <person name="Tomita M."/>
            <person name="Arakawa K."/>
        </authorList>
    </citation>
    <scope>NUCLEOTIDE SEQUENCE [LARGE SCALE GENOMIC DNA]</scope>
</reference>
<evidence type="ECO:0000313" key="4">
    <source>
        <dbReference type="Proteomes" id="UP000499080"/>
    </source>
</evidence>
<dbReference type="PROSITE" id="PS51253">
    <property type="entry name" value="HTH_CENPB"/>
    <property type="match status" value="1"/>
</dbReference>
<dbReference type="OrthoDB" id="6507055at2759"/>
<sequence length="87" mass="9842">MEKSQEISKKLDVECDTSFSSGWLHKIKLRHDITGKTVSVNCKSEDVDCETVDDLIQNKSPDLIKGYQQKDILNADEIGFFYNSSAI</sequence>
<evidence type="ECO:0000313" key="3">
    <source>
        <dbReference type="EMBL" id="GBM56453.1"/>
    </source>
</evidence>
<accession>A0A4Y2GSE8</accession>
<keyword evidence="4" id="KW-1185">Reference proteome</keyword>
<name>A0A4Y2GSE8_ARAVE</name>
<dbReference type="InterPro" id="IPR006600">
    <property type="entry name" value="HTH_CenpB_DNA-bd_dom"/>
</dbReference>
<evidence type="ECO:0000256" key="1">
    <source>
        <dbReference type="ARBA" id="ARBA00023125"/>
    </source>
</evidence>
<feature type="domain" description="HTH CENPB-type" evidence="2">
    <location>
        <begin position="1"/>
        <end position="37"/>
    </location>
</feature>
<keyword evidence="1" id="KW-0238">DNA-binding</keyword>
<protein>
    <recommendedName>
        <fullName evidence="2">HTH CENPB-type domain-containing protein</fullName>
    </recommendedName>
</protein>
<dbReference type="EMBL" id="BGPR01001546">
    <property type="protein sequence ID" value="GBM56453.1"/>
    <property type="molecule type" value="Genomic_DNA"/>
</dbReference>
<dbReference type="Proteomes" id="UP000499080">
    <property type="component" value="Unassembled WGS sequence"/>
</dbReference>
<organism evidence="3 4">
    <name type="scientific">Araneus ventricosus</name>
    <name type="common">Orbweaver spider</name>
    <name type="synonym">Epeira ventricosa</name>
    <dbReference type="NCBI Taxonomy" id="182803"/>
    <lineage>
        <taxon>Eukaryota</taxon>
        <taxon>Metazoa</taxon>
        <taxon>Ecdysozoa</taxon>
        <taxon>Arthropoda</taxon>
        <taxon>Chelicerata</taxon>
        <taxon>Arachnida</taxon>
        <taxon>Araneae</taxon>
        <taxon>Araneomorphae</taxon>
        <taxon>Entelegynae</taxon>
        <taxon>Araneoidea</taxon>
        <taxon>Araneidae</taxon>
        <taxon>Araneus</taxon>
    </lineage>
</organism>
<evidence type="ECO:0000259" key="2">
    <source>
        <dbReference type="PROSITE" id="PS51253"/>
    </source>
</evidence>
<proteinExistence type="predicted"/>
<comment type="caution">
    <text evidence="3">The sequence shown here is derived from an EMBL/GenBank/DDBJ whole genome shotgun (WGS) entry which is preliminary data.</text>
</comment>
<dbReference type="AlphaFoldDB" id="A0A4Y2GSE8"/>
<gene>
    <name evidence="3" type="ORF">AVEN_273210_1</name>
</gene>
<dbReference type="GO" id="GO:0003677">
    <property type="term" value="F:DNA binding"/>
    <property type="evidence" value="ECO:0007669"/>
    <property type="project" value="UniProtKB-KW"/>
</dbReference>